<sequence length="279" mass="30851">MNCSHYLMGESPHNISVSVHMPPFTFITSFYDPPLSSVSVSNNSTDTVTPVTRAKAMTRTALPDGCREQAPMVQAFFEALGETLENFGKTIFGEYTPNNATIPHWEPEPTRRGTFGILSACIITLGLCVWTAIHLNVPRHDEGPLNGPLKVTIRKVGLIIMGLLSPELIIYIAFLQYNKAKSVVKTMNSDINDSASKTTSWKAIISWFGRLGRKDTDNVEASCLCHTDICHTPGITRIYATHLVSYGHMPHSWCHTDICDTPGVIRERLSHGHCPQSRG</sequence>
<evidence type="ECO:0000256" key="1">
    <source>
        <dbReference type="SAM" id="Phobius"/>
    </source>
</evidence>
<dbReference type="Proteomes" id="UP000433876">
    <property type="component" value="Unassembled WGS sequence"/>
</dbReference>
<name>A0A8S8ZMQ8_SORMA</name>
<proteinExistence type="predicted"/>
<keyword evidence="1" id="KW-1133">Transmembrane helix</keyword>
<feature type="transmembrane region" description="Helical" evidence="1">
    <location>
        <begin position="156"/>
        <end position="177"/>
    </location>
</feature>
<evidence type="ECO:0000313" key="2">
    <source>
        <dbReference type="EMBL" id="KAA8629582.1"/>
    </source>
</evidence>
<dbReference type="PANTHER" id="PTHR35043">
    <property type="entry name" value="TRANSCRIPTION FACTOR DOMAIN-CONTAINING PROTEIN"/>
    <property type="match status" value="1"/>
</dbReference>
<dbReference type="AlphaFoldDB" id="A0A8S8ZMQ8"/>
<accession>A0A8S8ZMQ8</accession>
<keyword evidence="1" id="KW-0812">Transmembrane</keyword>
<gene>
    <name evidence="2" type="ORF">SMACR_12806</name>
</gene>
<dbReference type="EMBL" id="NMPR01000131">
    <property type="protein sequence ID" value="KAA8629582.1"/>
    <property type="molecule type" value="Genomic_DNA"/>
</dbReference>
<comment type="caution">
    <text evidence="2">The sequence shown here is derived from an EMBL/GenBank/DDBJ whole genome shotgun (WGS) entry which is preliminary data.</text>
</comment>
<reference evidence="2 3" key="1">
    <citation type="submission" date="2017-07" db="EMBL/GenBank/DDBJ databases">
        <title>Genome sequence of the Sordaria macrospora wild type strain R19027.</title>
        <authorList>
            <person name="Nowrousian M."/>
            <person name="Teichert I."/>
            <person name="Kueck U."/>
        </authorList>
    </citation>
    <scope>NUCLEOTIDE SEQUENCE [LARGE SCALE GENOMIC DNA]</scope>
    <source>
        <strain evidence="2 3">R19027</strain>
        <tissue evidence="2">Mycelium</tissue>
    </source>
</reference>
<keyword evidence="1" id="KW-0472">Membrane</keyword>
<dbReference type="PANTHER" id="PTHR35043:SF9">
    <property type="match status" value="1"/>
</dbReference>
<dbReference type="VEuPathDB" id="FungiDB:SMAC_02174"/>
<feature type="transmembrane region" description="Helical" evidence="1">
    <location>
        <begin position="115"/>
        <end position="136"/>
    </location>
</feature>
<organism evidence="2 3">
    <name type="scientific">Sordaria macrospora</name>
    <dbReference type="NCBI Taxonomy" id="5147"/>
    <lineage>
        <taxon>Eukaryota</taxon>
        <taxon>Fungi</taxon>
        <taxon>Dikarya</taxon>
        <taxon>Ascomycota</taxon>
        <taxon>Pezizomycotina</taxon>
        <taxon>Sordariomycetes</taxon>
        <taxon>Sordariomycetidae</taxon>
        <taxon>Sordariales</taxon>
        <taxon>Sordariaceae</taxon>
        <taxon>Sordaria</taxon>
    </lineage>
</organism>
<protein>
    <submittedName>
        <fullName evidence="2">Uncharacterized protein</fullName>
    </submittedName>
</protein>
<evidence type="ECO:0000313" key="3">
    <source>
        <dbReference type="Proteomes" id="UP000433876"/>
    </source>
</evidence>